<evidence type="ECO:0000256" key="2">
    <source>
        <dbReference type="ARBA" id="ARBA00004413"/>
    </source>
</evidence>
<dbReference type="InterPro" id="IPR000090">
    <property type="entry name" value="Flg_Motor_Flig"/>
</dbReference>
<evidence type="ECO:0000256" key="9">
    <source>
        <dbReference type="ARBA" id="ARBA00023143"/>
    </source>
</evidence>
<evidence type="ECO:0000259" key="10">
    <source>
        <dbReference type="Pfam" id="PF01706"/>
    </source>
</evidence>
<reference evidence="13" key="1">
    <citation type="submission" date="2016-10" db="EMBL/GenBank/DDBJ databases">
        <title>Sequence of Gallionella enrichment culture.</title>
        <authorList>
            <person name="Poehlein A."/>
            <person name="Muehling M."/>
            <person name="Daniel R."/>
        </authorList>
    </citation>
    <scope>NUCLEOTIDE SEQUENCE</scope>
</reference>
<keyword evidence="13" id="KW-0969">Cilium</keyword>
<keyword evidence="13" id="KW-0966">Cell projection</keyword>
<evidence type="ECO:0000313" key="13">
    <source>
        <dbReference type="EMBL" id="OIQ80791.1"/>
    </source>
</evidence>
<evidence type="ECO:0000256" key="7">
    <source>
        <dbReference type="ARBA" id="ARBA00022779"/>
    </source>
</evidence>
<feature type="domain" description="Flagellar motor switch protein FliG C-terminal" evidence="10">
    <location>
        <begin position="227"/>
        <end position="333"/>
    </location>
</feature>
<evidence type="ECO:0000256" key="6">
    <source>
        <dbReference type="ARBA" id="ARBA00022500"/>
    </source>
</evidence>
<dbReference type="PRINTS" id="PR00954">
    <property type="entry name" value="FLGMOTORFLIG"/>
</dbReference>
<evidence type="ECO:0000256" key="1">
    <source>
        <dbReference type="ARBA" id="ARBA00004117"/>
    </source>
</evidence>
<keyword evidence="7" id="KW-0283">Flagellar rotation</keyword>
<sequence length="343" mass="37964">MARAAESIIPVDLTGLRKAAILLVQLGQEKAARVLAEMREPELEELVAEVARLSSVDSAIVDAVFAEFLDLIDASRYVAQGGLSYAKELLEGGLGVDRARDIMARLEAAISEMPFQFLRRADPRQLLSFLADEHPQTIALVLSHMSAEQASMVLSGLPPVLQTDVAHRIARMDRTSPEIVRRVEEILQRRMSSVLQPAELSAVGGLEPLIEIINRSDRATERLILEGLEVRDPALAEAIRAHMFMFEDIISLEDKYVQLVLRQVETPDLATALKGVRPDVREKVTTNLSERAAENLLEEIELLGPVRASTVEEAQAKIIKAIRALEESGQIVIRRGNDDEFIN</sequence>
<dbReference type="GO" id="GO:0003774">
    <property type="term" value="F:cytoskeletal motor activity"/>
    <property type="evidence" value="ECO:0007669"/>
    <property type="project" value="InterPro"/>
</dbReference>
<dbReference type="EMBL" id="MLJW01001012">
    <property type="protein sequence ID" value="OIQ80791.1"/>
    <property type="molecule type" value="Genomic_DNA"/>
</dbReference>
<dbReference type="InterPro" id="IPR032779">
    <property type="entry name" value="FliG_M"/>
</dbReference>
<dbReference type="InterPro" id="IPR011002">
    <property type="entry name" value="FliG_a-hlx"/>
</dbReference>
<feature type="domain" description="Flagellar motor switch protein FliG N-terminal" evidence="12">
    <location>
        <begin position="13"/>
        <end position="115"/>
    </location>
</feature>
<accession>A0A1J5QLI5</accession>
<dbReference type="InterPro" id="IPR028263">
    <property type="entry name" value="FliG_N"/>
</dbReference>
<dbReference type="InterPro" id="IPR023087">
    <property type="entry name" value="Flg_Motor_Flig_C"/>
</dbReference>
<organism evidence="13">
    <name type="scientific">mine drainage metagenome</name>
    <dbReference type="NCBI Taxonomy" id="410659"/>
    <lineage>
        <taxon>unclassified sequences</taxon>
        <taxon>metagenomes</taxon>
        <taxon>ecological metagenomes</taxon>
    </lineage>
</organism>
<name>A0A1J5QLI5_9ZZZZ</name>
<keyword evidence="9" id="KW-0975">Bacterial flagellum</keyword>
<dbReference type="Pfam" id="PF14841">
    <property type="entry name" value="FliG_M"/>
    <property type="match status" value="1"/>
</dbReference>
<evidence type="ECO:0000259" key="12">
    <source>
        <dbReference type="Pfam" id="PF14842"/>
    </source>
</evidence>
<keyword evidence="5" id="KW-1003">Cell membrane</keyword>
<dbReference type="GO" id="GO:0009425">
    <property type="term" value="C:bacterial-type flagellum basal body"/>
    <property type="evidence" value="ECO:0007669"/>
    <property type="project" value="UniProtKB-SubCell"/>
</dbReference>
<feature type="domain" description="Flagellar motor switch protein FliG middle" evidence="11">
    <location>
        <begin position="123"/>
        <end position="196"/>
    </location>
</feature>
<dbReference type="GO" id="GO:0006935">
    <property type="term" value="P:chemotaxis"/>
    <property type="evidence" value="ECO:0007669"/>
    <property type="project" value="UniProtKB-KW"/>
</dbReference>
<dbReference type="PANTHER" id="PTHR30534">
    <property type="entry name" value="FLAGELLAR MOTOR SWITCH PROTEIN FLIG"/>
    <property type="match status" value="1"/>
</dbReference>
<evidence type="ECO:0000256" key="4">
    <source>
        <dbReference type="ARBA" id="ARBA00021870"/>
    </source>
</evidence>
<proteinExistence type="inferred from homology"/>
<dbReference type="PIRSF" id="PIRSF003161">
    <property type="entry name" value="FliG"/>
    <property type="match status" value="1"/>
</dbReference>
<dbReference type="GO" id="GO:0005886">
    <property type="term" value="C:plasma membrane"/>
    <property type="evidence" value="ECO:0007669"/>
    <property type="project" value="UniProtKB-SubCell"/>
</dbReference>
<dbReference type="Pfam" id="PF01706">
    <property type="entry name" value="FliG_C"/>
    <property type="match status" value="1"/>
</dbReference>
<keyword evidence="8" id="KW-0472">Membrane</keyword>
<evidence type="ECO:0000256" key="5">
    <source>
        <dbReference type="ARBA" id="ARBA00022475"/>
    </source>
</evidence>
<dbReference type="Gene3D" id="1.10.220.30">
    <property type="match status" value="3"/>
</dbReference>
<dbReference type="PANTHER" id="PTHR30534:SF0">
    <property type="entry name" value="FLAGELLAR MOTOR SWITCH PROTEIN FLIG"/>
    <property type="match status" value="1"/>
</dbReference>
<dbReference type="AlphaFoldDB" id="A0A1J5QLI5"/>
<gene>
    <name evidence="13" type="primary">fliG_11</name>
    <name evidence="13" type="ORF">GALL_374560</name>
</gene>
<keyword evidence="13" id="KW-0282">Flagellum</keyword>
<dbReference type="GO" id="GO:0071973">
    <property type="term" value="P:bacterial-type flagellum-dependent cell motility"/>
    <property type="evidence" value="ECO:0007669"/>
    <property type="project" value="InterPro"/>
</dbReference>
<protein>
    <recommendedName>
        <fullName evidence="4">Flagellar motor switch protein FliG</fullName>
    </recommendedName>
</protein>
<evidence type="ECO:0000256" key="3">
    <source>
        <dbReference type="ARBA" id="ARBA00010299"/>
    </source>
</evidence>
<comment type="caution">
    <text evidence="13">The sequence shown here is derived from an EMBL/GenBank/DDBJ whole genome shotgun (WGS) entry which is preliminary data.</text>
</comment>
<evidence type="ECO:0000259" key="11">
    <source>
        <dbReference type="Pfam" id="PF14841"/>
    </source>
</evidence>
<dbReference type="NCBIfam" id="TIGR00207">
    <property type="entry name" value="fliG"/>
    <property type="match status" value="1"/>
</dbReference>
<evidence type="ECO:0000256" key="8">
    <source>
        <dbReference type="ARBA" id="ARBA00023136"/>
    </source>
</evidence>
<comment type="similarity">
    <text evidence="3">Belongs to the FliG family.</text>
</comment>
<keyword evidence="6" id="KW-0145">Chemotaxis</keyword>
<comment type="subcellular location">
    <subcellularLocation>
        <location evidence="1">Bacterial flagellum basal body</location>
    </subcellularLocation>
    <subcellularLocation>
        <location evidence="2">Cell membrane</location>
        <topology evidence="2">Peripheral membrane protein</topology>
        <orientation evidence="2">Cytoplasmic side</orientation>
    </subcellularLocation>
</comment>
<dbReference type="SUPFAM" id="SSF48029">
    <property type="entry name" value="FliG"/>
    <property type="match status" value="2"/>
</dbReference>
<dbReference type="Pfam" id="PF14842">
    <property type="entry name" value="FliG_N"/>
    <property type="match status" value="1"/>
</dbReference>